<dbReference type="InterPro" id="IPR001206">
    <property type="entry name" value="Diacylglycerol_kinase_cat_dom"/>
</dbReference>
<dbReference type="GO" id="GO:0008654">
    <property type="term" value="P:phospholipid biosynthetic process"/>
    <property type="evidence" value="ECO:0007669"/>
    <property type="project" value="UniProtKB-KW"/>
</dbReference>
<dbReference type="NCBIfam" id="TIGR00147">
    <property type="entry name" value="YegS/Rv2252/BmrU family lipid kinase"/>
    <property type="match status" value="1"/>
</dbReference>
<keyword evidence="6 13" id="KW-0418">Kinase</keyword>
<evidence type="ECO:0000256" key="5">
    <source>
        <dbReference type="ARBA" id="ARBA00022741"/>
    </source>
</evidence>
<evidence type="ECO:0000256" key="9">
    <source>
        <dbReference type="ARBA" id="ARBA00023098"/>
    </source>
</evidence>
<keyword evidence="9" id="KW-0443">Lipid metabolism</keyword>
<dbReference type="GO" id="GO:0005886">
    <property type="term" value="C:plasma membrane"/>
    <property type="evidence" value="ECO:0007669"/>
    <property type="project" value="TreeGrafter"/>
</dbReference>
<dbReference type="GO" id="GO:0016301">
    <property type="term" value="F:kinase activity"/>
    <property type="evidence" value="ECO:0007669"/>
    <property type="project" value="UniProtKB-KW"/>
</dbReference>
<comment type="cofactor">
    <cofactor evidence="1">
        <name>Mg(2+)</name>
        <dbReference type="ChEBI" id="CHEBI:18420"/>
    </cofactor>
</comment>
<dbReference type="InterPro" id="IPR045540">
    <property type="entry name" value="YegS/DAGK_C"/>
</dbReference>
<dbReference type="EMBL" id="WJJP01000628">
    <property type="protein sequence ID" value="MBD3326740.1"/>
    <property type="molecule type" value="Genomic_DNA"/>
</dbReference>
<keyword evidence="10" id="KW-0594">Phospholipid biosynthesis</keyword>
<keyword evidence="8" id="KW-0460">Magnesium</keyword>
<dbReference type="InterPro" id="IPR017438">
    <property type="entry name" value="ATP-NAD_kinase_N"/>
</dbReference>
<dbReference type="Gene3D" id="3.40.50.10330">
    <property type="entry name" value="Probable inorganic polyphosphate/atp-NAD kinase, domain 1"/>
    <property type="match status" value="1"/>
</dbReference>
<reference evidence="13" key="1">
    <citation type="submission" date="2019-11" db="EMBL/GenBank/DDBJ databases">
        <title>Microbial mats filling the niche in hypersaline microbial mats.</title>
        <authorList>
            <person name="Wong H.L."/>
            <person name="Macleod F.I."/>
            <person name="White R.A. III"/>
            <person name="Burns B.P."/>
        </authorList>
    </citation>
    <scope>NUCLEOTIDE SEQUENCE</scope>
    <source>
        <strain evidence="13">Rbin_158</strain>
    </source>
</reference>
<dbReference type="PANTHER" id="PTHR12358">
    <property type="entry name" value="SPHINGOSINE KINASE"/>
    <property type="match status" value="1"/>
</dbReference>
<dbReference type="SMART" id="SM00046">
    <property type="entry name" value="DAGKc"/>
    <property type="match status" value="1"/>
</dbReference>
<evidence type="ECO:0000256" key="2">
    <source>
        <dbReference type="ARBA" id="ARBA00022516"/>
    </source>
</evidence>
<evidence type="ECO:0000256" key="10">
    <source>
        <dbReference type="ARBA" id="ARBA00023209"/>
    </source>
</evidence>
<evidence type="ECO:0000313" key="13">
    <source>
        <dbReference type="EMBL" id="MBD3326740.1"/>
    </source>
</evidence>
<keyword evidence="2" id="KW-0444">Lipid biosynthesis</keyword>
<dbReference type="SUPFAM" id="SSF111331">
    <property type="entry name" value="NAD kinase/diacylglycerol kinase-like"/>
    <property type="match status" value="1"/>
</dbReference>
<name>A0A9D5JYY3_9BACT</name>
<keyword evidence="4" id="KW-0479">Metal-binding</keyword>
<evidence type="ECO:0000256" key="1">
    <source>
        <dbReference type="ARBA" id="ARBA00001946"/>
    </source>
</evidence>
<protein>
    <submittedName>
        <fullName evidence="13">YegS/Rv2252/BmrU family lipid kinase</fullName>
    </submittedName>
</protein>
<dbReference type="InterPro" id="IPR005218">
    <property type="entry name" value="Diacylglycerol/lipid_kinase"/>
</dbReference>
<proteinExistence type="predicted"/>
<evidence type="ECO:0000313" key="14">
    <source>
        <dbReference type="Proteomes" id="UP000649604"/>
    </source>
</evidence>
<evidence type="ECO:0000256" key="11">
    <source>
        <dbReference type="ARBA" id="ARBA00023264"/>
    </source>
</evidence>
<dbReference type="Gene3D" id="2.60.200.40">
    <property type="match status" value="1"/>
</dbReference>
<dbReference type="Pfam" id="PF00781">
    <property type="entry name" value="DAGK_cat"/>
    <property type="match status" value="1"/>
</dbReference>
<dbReference type="Proteomes" id="UP000649604">
    <property type="component" value="Unassembled WGS sequence"/>
</dbReference>
<evidence type="ECO:0000256" key="8">
    <source>
        <dbReference type="ARBA" id="ARBA00022842"/>
    </source>
</evidence>
<evidence type="ECO:0000256" key="6">
    <source>
        <dbReference type="ARBA" id="ARBA00022777"/>
    </source>
</evidence>
<keyword evidence="7" id="KW-0067">ATP-binding</keyword>
<keyword evidence="3" id="KW-0808">Transferase</keyword>
<dbReference type="GO" id="GO:0005524">
    <property type="term" value="F:ATP binding"/>
    <property type="evidence" value="ECO:0007669"/>
    <property type="project" value="UniProtKB-KW"/>
</dbReference>
<evidence type="ECO:0000256" key="7">
    <source>
        <dbReference type="ARBA" id="ARBA00022840"/>
    </source>
</evidence>
<dbReference type="PANTHER" id="PTHR12358:SF106">
    <property type="entry name" value="LIPID KINASE YEGS"/>
    <property type="match status" value="1"/>
</dbReference>
<accession>A0A9D5JYY3</accession>
<keyword evidence="11" id="KW-1208">Phospholipid metabolism</keyword>
<comment type="caution">
    <text evidence="13">The sequence shown here is derived from an EMBL/GenBank/DDBJ whole genome shotgun (WGS) entry which is preliminary data.</text>
</comment>
<gene>
    <name evidence="13" type="ORF">GF339_19305</name>
</gene>
<dbReference type="PROSITE" id="PS50146">
    <property type="entry name" value="DAGK"/>
    <property type="match status" value="1"/>
</dbReference>
<dbReference type="InterPro" id="IPR050187">
    <property type="entry name" value="Lipid_Phosphate_FormReg"/>
</dbReference>
<evidence type="ECO:0000256" key="3">
    <source>
        <dbReference type="ARBA" id="ARBA00022679"/>
    </source>
</evidence>
<evidence type="ECO:0000256" key="4">
    <source>
        <dbReference type="ARBA" id="ARBA00022723"/>
    </source>
</evidence>
<dbReference type="GO" id="GO:0046872">
    <property type="term" value="F:metal ion binding"/>
    <property type="evidence" value="ECO:0007669"/>
    <property type="project" value="UniProtKB-KW"/>
</dbReference>
<dbReference type="InterPro" id="IPR016064">
    <property type="entry name" value="NAD/diacylglycerol_kinase_sf"/>
</dbReference>
<feature type="domain" description="DAGKc" evidence="12">
    <location>
        <begin position="4"/>
        <end position="135"/>
    </location>
</feature>
<evidence type="ECO:0000259" key="12">
    <source>
        <dbReference type="PROSITE" id="PS50146"/>
    </source>
</evidence>
<dbReference type="Pfam" id="PF19279">
    <property type="entry name" value="YegS_C"/>
    <property type="match status" value="1"/>
</dbReference>
<dbReference type="AlphaFoldDB" id="A0A9D5JYY3"/>
<organism evidence="13 14">
    <name type="scientific">candidate division KSB3 bacterium</name>
    <dbReference type="NCBI Taxonomy" id="2044937"/>
    <lineage>
        <taxon>Bacteria</taxon>
        <taxon>candidate division KSB3</taxon>
    </lineage>
</organism>
<keyword evidence="5" id="KW-0547">Nucleotide-binding</keyword>
<sequence>MKKLASTHALCILNPTAGGGKAAKRIRSELQATFRAAEQTYDLVTTQQKGDGTRLSQQAAQEGYDLVIAIGGDGTVNEVATGLIGASTALGIIPAGSGNGLARGLRIPLASHHACQLFLRPRIKAIDVGQVCRRHFFATSGVGFDAHLGQYYDQHVQHSRGFWPYVRFTLAEFFRYTPRPVQLHYQGQTWDYTPLLLTVANVNQYGGGAKIAPRAVPDDGMFDISILPRLHPLTALWYAPRLFLGTLDTMPQFIHHRARSLTLTRPEPGPVHVDGEPFLAGPTLEYTLLPGALRVCVP</sequence>